<keyword evidence="1" id="KW-0812">Transmembrane</keyword>
<organism evidence="2 3">
    <name type="scientific">Eschrichtius robustus</name>
    <name type="common">California gray whale</name>
    <name type="synonym">Eschrichtius gibbosus</name>
    <dbReference type="NCBI Taxonomy" id="9764"/>
    <lineage>
        <taxon>Eukaryota</taxon>
        <taxon>Metazoa</taxon>
        <taxon>Chordata</taxon>
        <taxon>Craniata</taxon>
        <taxon>Vertebrata</taxon>
        <taxon>Euteleostomi</taxon>
        <taxon>Mammalia</taxon>
        <taxon>Eutheria</taxon>
        <taxon>Laurasiatheria</taxon>
        <taxon>Artiodactyla</taxon>
        <taxon>Whippomorpha</taxon>
        <taxon>Cetacea</taxon>
        <taxon>Mysticeti</taxon>
        <taxon>Eschrichtiidae</taxon>
        <taxon>Eschrichtius</taxon>
    </lineage>
</organism>
<name>A0AB34GB56_ESCRO</name>
<evidence type="ECO:0000313" key="2">
    <source>
        <dbReference type="EMBL" id="KAJ8776694.1"/>
    </source>
</evidence>
<evidence type="ECO:0000313" key="3">
    <source>
        <dbReference type="Proteomes" id="UP001159641"/>
    </source>
</evidence>
<comment type="caution">
    <text evidence="2">The sequence shown here is derived from an EMBL/GenBank/DDBJ whole genome shotgun (WGS) entry which is preliminary data.</text>
</comment>
<sequence>MQARSGRMNLPSIYLQMEDVTVVLYALGSSGAIGCLISVTSEVFGIRCLLSWLFPSHGLRCIQSHWPRGRSCTGVFIKSVGLSTALEFNHLNQKSAEPERECGLTSEAFWAEYDVIPLTWTVLVGSAQAAPKSSSALVVSLYRLIEVFSVINPIFPLVGHFRMLRPVVVVEERCRRAGSDIQIQELSKVKAFSVHSQGCGKGSHRPPTVEISVPPPVLQECSLWFPSATLSPAAQMDTSGPTVTISCLLQSSSK</sequence>
<keyword evidence="1" id="KW-1133">Transmembrane helix</keyword>
<dbReference type="PROSITE" id="PS51257">
    <property type="entry name" value="PROKAR_LIPOPROTEIN"/>
    <property type="match status" value="1"/>
</dbReference>
<keyword evidence="1" id="KW-0472">Membrane</keyword>
<gene>
    <name evidence="2" type="ORF">J1605_015283</name>
</gene>
<dbReference type="AlphaFoldDB" id="A0AB34GB56"/>
<dbReference type="EMBL" id="JAIQCJ010002358">
    <property type="protein sequence ID" value="KAJ8776694.1"/>
    <property type="molecule type" value="Genomic_DNA"/>
</dbReference>
<evidence type="ECO:0000256" key="1">
    <source>
        <dbReference type="SAM" id="Phobius"/>
    </source>
</evidence>
<accession>A0AB34GB56</accession>
<proteinExistence type="predicted"/>
<keyword evidence="3" id="KW-1185">Reference proteome</keyword>
<feature type="transmembrane region" description="Helical" evidence="1">
    <location>
        <begin position="20"/>
        <end position="39"/>
    </location>
</feature>
<reference evidence="2 3" key="1">
    <citation type="submission" date="2022-11" db="EMBL/GenBank/DDBJ databases">
        <title>Whole genome sequence of Eschrichtius robustus ER-17-0199.</title>
        <authorList>
            <person name="Bruniche-Olsen A."/>
            <person name="Black A.N."/>
            <person name="Fields C.J."/>
            <person name="Walden K."/>
            <person name="Dewoody J.A."/>
        </authorList>
    </citation>
    <scope>NUCLEOTIDE SEQUENCE [LARGE SCALE GENOMIC DNA]</scope>
    <source>
        <strain evidence="2">ER-17-0199</strain>
        <tissue evidence="2">Blubber</tissue>
    </source>
</reference>
<dbReference type="Proteomes" id="UP001159641">
    <property type="component" value="Unassembled WGS sequence"/>
</dbReference>
<protein>
    <submittedName>
        <fullName evidence="2">Uncharacterized protein</fullName>
    </submittedName>
</protein>